<dbReference type="Gene3D" id="1.20.1250.20">
    <property type="entry name" value="MFS general substrate transporter like domains"/>
    <property type="match status" value="1"/>
</dbReference>
<feature type="compositionally biased region" description="Low complexity" evidence="7">
    <location>
        <begin position="21"/>
        <end position="32"/>
    </location>
</feature>
<feature type="transmembrane region" description="Helical" evidence="8">
    <location>
        <begin position="209"/>
        <end position="232"/>
    </location>
</feature>
<keyword evidence="5 8" id="KW-1133">Transmembrane helix</keyword>
<feature type="transmembrane region" description="Helical" evidence="8">
    <location>
        <begin position="428"/>
        <end position="451"/>
    </location>
</feature>
<keyword evidence="11" id="KW-1185">Reference proteome</keyword>
<feature type="transmembrane region" description="Helical" evidence="8">
    <location>
        <begin position="457"/>
        <end position="478"/>
    </location>
</feature>
<evidence type="ECO:0000256" key="5">
    <source>
        <dbReference type="ARBA" id="ARBA00022989"/>
    </source>
</evidence>
<accession>A0A9P4XXX8</accession>
<feature type="compositionally biased region" description="Basic and acidic residues" evidence="7">
    <location>
        <begin position="1"/>
        <end position="20"/>
    </location>
</feature>
<evidence type="ECO:0000256" key="8">
    <source>
        <dbReference type="SAM" id="Phobius"/>
    </source>
</evidence>
<comment type="caution">
    <text evidence="10">The sequence shown here is derived from an EMBL/GenBank/DDBJ whole genome shotgun (WGS) entry which is preliminary data.</text>
</comment>
<keyword evidence="4 8" id="KW-0812">Transmembrane</keyword>
<dbReference type="GO" id="GO:0005886">
    <property type="term" value="C:plasma membrane"/>
    <property type="evidence" value="ECO:0007669"/>
    <property type="project" value="UniProtKB-SubCell"/>
</dbReference>
<evidence type="ECO:0000256" key="3">
    <source>
        <dbReference type="ARBA" id="ARBA00022475"/>
    </source>
</evidence>
<comment type="similarity">
    <text evidence="2">Belongs to the major facilitator superfamily.</text>
</comment>
<dbReference type="Pfam" id="PF07690">
    <property type="entry name" value="MFS_1"/>
    <property type="match status" value="1"/>
</dbReference>
<dbReference type="CDD" id="cd17323">
    <property type="entry name" value="MFS_Tpo1_MDR_like"/>
    <property type="match status" value="1"/>
</dbReference>
<dbReference type="Proteomes" id="UP000803844">
    <property type="component" value="Unassembled WGS sequence"/>
</dbReference>
<dbReference type="InterPro" id="IPR011701">
    <property type="entry name" value="MFS"/>
</dbReference>
<evidence type="ECO:0000259" key="9">
    <source>
        <dbReference type="PROSITE" id="PS50850"/>
    </source>
</evidence>
<dbReference type="GO" id="GO:0022857">
    <property type="term" value="F:transmembrane transporter activity"/>
    <property type="evidence" value="ECO:0007669"/>
    <property type="project" value="InterPro"/>
</dbReference>
<evidence type="ECO:0000256" key="1">
    <source>
        <dbReference type="ARBA" id="ARBA00004651"/>
    </source>
</evidence>
<feature type="transmembrane region" description="Helical" evidence="8">
    <location>
        <begin position="93"/>
        <end position="112"/>
    </location>
</feature>
<dbReference type="InterPro" id="IPR020846">
    <property type="entry name" value="MFS_dom"/>
</dbReference>
<name>A0A9P4XXX8_CRYP1</name>
<feature type="transmembrane region" description="Helical" evidence="8">
    <location>
        <begin position="281"/>
        <end position="307"/>
    </location>
</feature>
<dbReference type="PROSITE" id="PS50850">
    <property type="entry name" value="MFS"/>
    <property type="match status" value="1"/>
</dbReference>
<dbReference type="GeneID" id="63834703"/>
<feature type="transmembrane region" description="Helical" evidence="8">
    <location>
        <begin position="364"/>
        <end position="385"/>
    </location>
</feature>
<feature type="transmembrane region" description="Helical" evidence="8">
    <location>
        <begin position="58"/>
        <end position="81"/>
    </location>
</feature>
<proteinExistence type="inferred from homology"/>
<feature type="transmembrane region" description="Helical" evidence="8">
    <location>
        <begin position="391"/>
        <end position="416"/>
    </location>
</feature>
<evidence type="ECO:0000256" key="4">
    <source>
        <dbReference type="ARBA" id="ARBA00022692"/>
    </source>
</evidence>
<organism evidence="10 11">
    <name type="scientific">Cryphonectria parasitica (strain ATCC 38755 / EP155)</name>
    <dbReference type="NCBI Taxonomy" id="660469"/>
    <lineage>
        <taxon>Eukaryota</taxon>
        <taxon>Fungi</taxon>
        <taxon>Dikarya</taxon>
        <taxon>Ascomycota</taxon>
        <taxon>Pezizomycotina</taxon>
        <taxon>Sordariomycetes</taxon>
        <taxon>Sordariomycetidae</taxon>
        <taxon>Diaporthales</taxon>
        <taxon>Cryphonectriaceae</taxon>
        <taxon>Cryphonectria-Endothia species complex</taxon>
        <taxon>Cryphonectria</taxon>
    </lineage>
</organism>
<feature type="transmembrane region" description="Helical" evidence="8">
    <location>
        <begin position="319"/>
        <end position="343"/>
    </location>
</feature>
<evidence type="ECO:0000256" key="2">
    <source>
        <dbReference type="ARBA" id="ARBA00008335"/>
    </source>
</evidence>
<dbReference type="OrthoDB" id="5296287at2759"/>
<feature type="transmembrane region" description="Helical" evidence="8">
    <location>
        <begin position="183"/>
        <end position="203"/>
    </location>
</feature>
<dbReference type="PANTHER" id="PTHR23502:SF135">
    <property type="entry name" value="MAJOR FACILITATOR SUPERFAMILY (MFS) PROFILE DOMAIN-CONTAINING PROTEIN-RELATED"/>
    <property type="match status" value="1"/>
</dbReference>
<sequence>MNEASRKPVDAPDKDAEKDAAAAIAAAPSADSDLVDWDGPNDPENPRNWSQSLKTAHVALLSLSVLYANLATTMFAPGAAFMQRDFGFTSSTVEVLTITIASLGFAIGQLFAGPLSEVFGRSPIYRVSSILYMGFTAGCARSTHIAEFLVFRWCTGFSAASYMSTGGGTIADLLPKEKRGGAMALYTAGPVLGPVIGPIIGGFVTQDLSWRWCFYLILMLSGVINLAAFFVMRETSSLVLLKRKAARLRKETGNENLRAVGDMQLPARVLILNALYRPVRLLVLSPIVGLTAIYLGFVFGVVMLLYATFPEVFENTYGWSVGVSGLAYIGLGIGSVFGMFLFAKFSDRLLHTKNGTIYRPEQRLILMMWVAPVVPVGMFLYGWAAKYKLHWIVPIIGTTIAAPGGIIITSGSQIYMIDVFGPQAAASALAAVTLLRNLMGCFLPLAAPALYDNLGLGWGNSVLAFITLAFVPVPFLFYKWGEWLRESFPVKI</sequence>
<comment type="subcellular location">
    <subcellularLocation>
        <location evidence="1">Cell membrane</location>
        <topology evidence="1">Multi-pass membrane protein</topology>
    </subcellularLocation>
</comment>
<dbReference type="PANTHER" id="PTHR23502">
    <property type="entry name" value="MAJOR FACILITATOR SUPERFAMILY"/>
    <property type="match status" value="1"/>
</dbReference>
<gene>
    <name evidence="10" type="ORF">M406DRAFT_263246</name>
</gene>
<dbReference type="AlphaFoldDB" id="A0A9P4XXX8"/>
<feature type="domain" description="Major facilitator superfamily (MFS) profile" evidence="9">
    <location>
        <begin position="57"/>
        <end position="484"/>
    </location>
</feature>
<evidence type="ECO:0000313" key="11">
    <source>
        <dbReference type="Proteomes" id="UP000803844"/>
    </source>
</evidence>
<evidence type="ECO:0000313" key="10">
    <source>
        <dbReference type="EMBL" id="KAF3762959.1"/>
    </source>
</evidence>
<evidence type="ECO:0000256" key="6">
    <source>
        <dbReference type="ARBA" id="ARBA00023136"/>
    </source>
</evidence>
<dbReference type="RefSeq" id="XP_040773938.1">
    <property type="nucleotide sequence ID" value="XM_040917574.1"/>
</dbReference>
<dbReference type="EMBL" id="MU032350">
    <property type="protein sequence ID" value="KAF3762959.1"/>
    <property type="molecule type" value="Genomic_DNA"/>
</dbReference>
<keyword evidence="6 8" id="KW-0472">Membrane</keyword>
<dbReference type="SUPFAM" id="SSF103473">
    <property type="entry name" value="MFS general substrate transporter"/>
    <property type="match status" value="1"/>
</dbReference>
<evidence type="ECO:0000256" key="7">
    <source>
        <dbReference type="SAM" id="MobiDB-lite"/>
    </source>
</evidence>
<dbReference type="InterPro" id="IPR036259">
    <property type="entry name" value="MFS_trans_sf"/>
</dbReference>
<protein>
    <submittedName>
        <fullName evidence="10">MFS transporter</fullName>
    </submittedName>
</protein>
<feature type="region of interest" description="Disordered" evidence="7">
    <location>
        <begin position="1"/>
        <end position="49"/>
    </location>
</feature>
<dbReference type="FunFam" id="1.20.1250.20:FF:000082">
    <property type="entry name" value="MFS multidrug transporter, putative"/>
    <property type="match status" value="1"/>
</dbReference>
<reference evidence="10" key="1">
    <citation type="journal article" date="2020" name="Phytopathology">
        <title>Genome sequence of the chestnut blight fungus Cryphonectria parasitica EP155: A fundamental resource for an archetypical invasive plant pathogen.</title>
        <authorList>
            <person name="Crouch J.A."/>
            <person name="Dawe A."/>
            <person name="Aerts A."/>
            <person name="Barry K."/>
            <person name="Churchill A.C.L."/>
            <person name="Grimwood J."/>
            <person name="Hillman B."/>
            <person name="Milgroom M.G."/>
            <person name="Pangilinan J."/>
            <person name="Smith M."/>
            <person name="Salamov A."/>
            <person name="Schmutz J."/>
            <person name="Yadav J."/>
            <person name="Grigoriev I.V."/>
            <person name="Nuss D."/>
        </authorList>
    </citation>
    <scope>NUCLEOTIDE SEQUENCE</scope>
    <source>
        <strain evidence="10">EP155</strain>
    </source>
</reference>
<keyword evidence="3" id="KW-1003">Cell membrane</keyword>